<dbReference type="GO" id="GO:0000981">
    <property type="term" value="F:DNA-binding transcription factor activity, RNA polymerase II-specific"/>
    <property type="evidence" value="ECO:0007669"/>
    <property type="project" value="InterPro"/>
</dbReference>
<dbReference type="InterPro" id="IPR001138">
    <property type="entry name" value="Zn2Cys6_DnaBD"/>
</dbReference>
<dbReference type="EMBL" id="NEXV01000614">
    <property type="protein sequence ID" value="PIG80326.1"/>
    <property type="molecule type" value="Genomic_DNA"/>
</dbReference>
<protein>
    <recommendedName>
        <fullName evidence="6">Zn(2)-C6 fungal-type domain-containing protein</fullName>
    </recommendedName>
</protein>
<evidence type="ECO:0000256" key="4">
    <source>
        <dbReference type="ARBA" id="ARBA00023242"/>
    </source>
</evidence>
<evidence type="ECO:0000313" key="7">
    <source>
        <dbReference type="EMBL" id="PIG80326.1"/>
    </source>
</evidence>
<sequence length="657" mass="73475">MLPRSELQARVSRSCGNCRAVKRRCDRQLPHCGQCTRTGEQCSGYRDEWDLVFRNQTDHTIKRTIEKRAQKEDQTDVATNYNPSPLPPPGFGSSHDELGVNYFLYNFIFGSQSSSRGYLNYIPAAYTANSHHSPMLVASMAAIGLVTLANTTQQPQLAKLARAKYSEAINQVNIALASPTESIKDSTLMSVISLGLFEYISDFTSWARHVRGAAALVVARGKSQFSTSAAFPMFNQVRADMVAVCMHSGQPFPEDMCELDEEASKHMDTTSATGLQAELQYIFGILSLSFGYTTSQKPGGDPSIFYNGRFDVYTNSWVIRVWNNARVLHIKVCDSIRYILNQILATDLVPAIRTHIELRVLHARDILSKLGKDIIATVPQALGVISSTSEVGRGIDVSSSINGSAGYMMTWPLYTAGKSSAMESEARKWIIQRLQDFGHNAGITLALQLVEDIIKIDQYTNRESLVPAFTSKSIPAPLTDSLSISYWVCEQHPTLIPEAHRTTIQHLLSRLHRIQADNNPNPAVDDFLARKDISPEHRRALEYKRDCDRNQIAPDLDNEYEEGMTDQARQLFSEVLVEYQKFNHGAMWIFGDKIGPTVLDAHIVAFIARLIDIHLEELVPSQLQTYAKAIMELPEWETVMQGMPTVWNPSLGPIDQL</sequence>
<evidence type="ECO:0000313" key="8">
    <source>
        <dbReference type="Proteomes" id="UP000231358"/>
    </source>
</evidence>
<evidence type="ECO:0000256" key="1">
    <source>
        <dbReference type="ARBA" id="ARBA00023015"/>
    </source>
</evidence>
<keyword evidence="1" id="KW-0805">Transcription regulation</keyword>
<proteinExistence type="predicted"/>
<accession>A0A2G7FI95</accession>
<dbReference type="AlphaFoldDB" id="A0A2G7FI95"/>
<name>A0A2G7FI95_9EURO</name>
<feature type="domain" description="Zn(2)-C6 fungal-type" evidence="6">
    <location>
        <begin position="14"/>
        <end position="43"/>
    </location>
</feature>
<dbReference type="GO" id="GO:0008270">
    <property type="term" value="F:zinc ion binding"/>
    <property type="evidence" value="ECO:0007669"/>
    <property type="project" value="InterPro"/>
</dbReference>
<dbReference type="PROSITE" id="PS00463">
    <property type="entry name" value="ZN2_CY6_FUNGAL_1"/>
    <property type="match status" value="1"/>
</dbReference>
<dbReference type="Gene3D" id="4.10.240.10">
    <property type="entry name" value="Zn(2)-C6 fungal-type DNA-binding domain"/>
    <property type="match status" value="1"/>
</dbReference>
<dbReference type="InterPro" id="IPR036864">
    <property type="entry name" value="Zn2-C6_fun-type_DNA-bd_sf"/>
</dbReference>
<keyword evidence="2" id="KW-0238">DNA-binding</keyword>
<comment type="caution">
    <text evidence="7">The sequence shown here is derived from an EMBL/GenBank/DDBJ whole genome shotgun (WGS) entry which is preliminary data.</text>
</comment>
<evidence type="ECO:0000256" key="3">
    <source>
        <dbReference type="ARBA" id="ARBA00023163"/>
    </source>
</evidence>
<dbReference type="Proteomes" id="UP000231358">
    <property type="component" value="Unassembled WGS sequence"/>
</dbReference>
<dbReference type="Pfam" id="PF11951">
    <property type="entry name" value="Fungal_trans_2"/>
    <property type="match status" value="1"/>
</dbReference>
<dbReference type="InterPro" id="IPR053175">
    <property type="entry name" value="DHMBA_Reg_Transcription_Factor"/>
</dbReference>
<evidence type="ECO:0000256" key="2">
    <source>
        <dbReference type="ARBA" id="ARBA00023125"/>
    </source>
</evidence>
<evidence type="ECO:0000259" key="6">
    <source>
        <dbReference type="PROSITE" id="PS50048"/>
    </source>
</evidence>
<keyword evidence="4" id="KW-0539">Nucleus</keyword>
<dbReference type="PROSITE" id="PS50048">
    <property type="entry name" value="ZN2_CY6_FUNGAL_2"/>
    <property type="match status" value="1"/>
</dbReference>
<dbReference type="SMART" id="SM00066">
    <property type="entry name" value="GAL4"/>
    <property type="match status" value="1"/>
</dbReference>
<dbReference type="GO" id="GO:0003677">
    <property type="term" value="F:DNA binding"/>
    <property type="evidence" value="ECO:0007669"/>
    <property type="project" value="UniProtKB-KW"/>
</dbReference>
<dbReference type="PANTHER" id="PTHR38791:SF5">
    <property type="entry name" value="TRANSCRIPTION FACTOR DBAG-RELATED"/>
    <property type="match status" value="1"/>
</dbReference>
<dbReference type="Pfam" id="PF00172">
    <property type="entry name" value="Zn_clus"/>
    <property type="match status" value="1"/>
</dbReference>
<dbReference type="STRING" id="656916.A0A2G7FI95"/>
<dbReference type="SUPFAM" id="SSF57701">
    <property type="entry name" value="Zn2/Cys6 DNA-binding domain"/>
    <property type="match status" value="1"/>
</dbReference>
<keyword evidence="3" id="KW-0804">Transcription</keyword>
<gene>
    <name evidence="7" type="ORF">AARAC_004782</name>
</gene>
<dbReference type="CDD" id="cd00067">
    <property type="entry name" value="GAL4"/>
    <property type="match status" value="1"/>
</dbReference>
<keyword evidence="8" id="KW-1185">Reference proteome</keyword>
<organism evidence="7 8">
    <name type="scientific">Aspergillus arachidicola</name>
    <dbReference type="NCBI Taxonomy" id="656916"/>
    <lineage>
        <taxon>Eukaryota</taxon>
        <taxon>Fungi</taxon>
        <taxon>Dikarya</taxon>
        <taxon>Ascomycota</taxon>
        <taxon>Pezizomycotina</taxon>
        <taxon>Eurotiomycetes</taxon>
        <taxon>Eurotiomycetidae</taxon>
        <taxon>Eurotiales</taxon>
        <taxon>Aspergillaceae</taxon>
        <taxon>Aspergillus</taxon>
        <taxon>Aspergillus subgen. Circumdati</taxon>
    </lineage>
</organism>
<dbReference type="GO" id="GO:0009893">
    <property type="term" value="P:positive regulation of metabolic process"/>
    <property type="evidence" value="ECO:0007669"/>
    <property type="project" value="UniProtKB-ARBA"/>
</dbReference>
<reference evidence="7 8" key="1">
    <citation type="submission" date="2017-05" db="EMBL/GenBank/DDBJ databases">
        <title>Genome sequence for an aflatoxigenic pathogen of Argentinian peanut, Aspergillus arachidicola.</title>
        <authorList>
            <person name="Moore G."/>
            <person name="Beltz S.B."/>
            <person name="Mack B.M."/>
        </authorList>
    </citation>
    <scope>NUCLEOTIDE SEQUENCE [LARGE SCALE GENOMIC DNA]</scope>
    <source>
        <strain evidence="7 8">CBS 117610</strain>
    </source>
</reference>
<feature type="region of interest" description="Disordered" evidence="5">
    <location>
        <begin position="66"/>
        <end position="85"/>
    </location>
</feature>
<dbReference type="PANTHER" id="PTHR38791">
    <property type="entry name" value="ZN(II)2CYS6 TRANSCRIPTION FACTOR (EUROFUNG)-RELATED-RELATED"/>
    <property type="match status" value="1"/>
</dbReference>
<evidence type="ECO:0000256" key="5">
    <source>
        <dbReference type="SAM" id="MobiDB-lite"/>
    </source>
</evidence>
<dbReference type="InterPro" id="IPR021858">
    <property type="entry name" value="Fun_TF"/>
</dbReference>